<evidence type="ECO:0000313" key="3">
    <source>
        <dbReference type="Proteomes" id="UP000011668"/>
    </source>
</evidence>
<evidence type="ECO:0000313" key="2">
    <source>
        <dbReference type="EMBL" id="ELU38093.1"/>
    </source>
</evidence>
<keyword evidence="3" id="KW-1185">Reference proteome</keyword>
<name>L8WMT5_THACA</name>
<evidence type="ECO:0000256" key="1">
    <source>
        <dbReference type="SAM" id="MobiDB-lite"/>
    </source>
</evidence>
<dbReference type="EMBL" id="AFRT01002264">
    <property type="protein sequence ID" value="ELU38093.1"/>
    <property type="molecule type" value="Genomic_DNA"/>
</dbReference>
<dbReference type="HOGENOM" id="CLU_1344049_0_0_1"/>
<gene>
    <name evidence="2" type="ORF">AG1IA_07880</name>
</gene>
<reference evidence="2 3" key="1">
    <citation type="journal article" date="2013" name="Nat. Commun.">
        <title>The evolution and pathogenic mechanisms of the rice sheath blight pathogen.</title>
        <authorList>
            <person name="Zheng A."/>
            <person name="Lin R."/>
            <person name="Xu L."/>
            <person name="Qin P."/>
            <person name="Tang C."/>
            <person name="Ai P."/>
            <person name="Zhang D."/>
            <person name="Liu Y."/>
            <person name="Sun Z."/>
            <person name="Feng H."/>
            <person name="Wang Y."/>
            <person name="Chen Y."/>
            <person name="Liang X."/>
            <person name="Fu R."/>
            <person name="Li Q."/>
            <person name="Zhang J."/>
            <person name="Yu X."/>
            <person name="Xie Z."/>
            <person name="Ding L."/>
            <person name="Guan P."/>
            <person name="Tang J."/>
            <person name="Liang Y."/>
            <person name="Wang S."/>
            <person name="Deng Q."/>
            <person name="Li S."/>
            <person name="Zhu J."/>
            <person name="Wang L."/>
            <person name="Liu H."/>
            <person name="Li P."/>
        </authorList>
    </citation>
    <scope>NUCLEOTIDE SEQUENCE [LARGE SCALE GENOMIC DNA]</scope>
    <source>
        <strain evidence="3">AG-1 IA</strain>
    </source>
</reference>
<feature type="region of interest" description="Disordered" evidence="1">
    <location>
        <begin position="1"/>
        <end position="20"/>
    </location>
</feature>
<dbReference type="AlphaFoldDB" id="L8WMT5"/>
<protein>
    <submittedName>
        <fullName evidence="2">Uncharacterized protein</fullName>
    </submittedName>
</protein>
<comment type="caution">
    <text evidence="2">The sequence shown here is derived from an EMBL/GenBank/DDBJ whole genome shotgun (WGS) entry which is preliminary data.</text>
</comment>
<accession>L8WMT5</accession>
<feature type="compositionally biased region" description="Basic residues" evidence="1">
    <location>
        <begin position="1"/>
        <end position="16"/>
    </location>
</feature>
<organism evidence="2 3">
    <name type="scientific">Thanatephorus cucumeris (strain AG1-IA)</name>
    <name type="common">Rice sheath blight fungus</name>
    <name type="synonym">Rhizoctonia solani</name>
    <dbReference type="NCBI Taxonomy" id="983506"/>
    <lineage>
        <taxon>Eukaryota</taxon>
        <taxon>Fungi</taxon>
        <taxon>Dikarya</taxon>
        <taxon>Basidiomycota</taxon>
        <taxon>Agaricomycotina</taxon>
        <taxon>Agaricomycetes</taxon>
        <taxon>Cantharellales</taxon>
        <taxon>Ceratobasidiaceae</taxon>
        <taxon>Rhizoctonia</taxon>
        <taxon>Rhizoctonia solani AG-1</taxon>
    </lineage>
</organism>
<dbReference type="Proteomes" id="UP000011668">
    <property type="component" value="Unassembled WGS sequence"/>
</dbReference>
<sequence length="204" mass="22851">MDAKKQTQKIPRKRGDKHPLTVRPNTLIACQAPGDSDHVPANFSASWSFPLLPNLSTVSATSLFGPVFALSWRPRSTYPTTKALASRFQLYALGICLFVFRAEYNHLLCCSVLRIPRVLLSRSSYLATTSFRLKLSFRSPTQAIYMLSSSLCFLRLSTGHPSYLIVHCLAFYDHVPTLSLHSLPNPQALRPTSNRFSTFPFGPM</sequence>
<proteinExistence type="predicted"/>